<reference evidence="8 9" key="1">
    <citation type="submission" date="2024-05" db="EMBL/GenBank/DDBJ databases">
        <authorList>
            <person name="Wallberg A."/>
        </authorList>
    </citation>
    <scope>NUCLEOTIDE SEQUENCE [LARGE SCALE GENOMIC DNA]</scope>
</reference>
<dbReference type="SMART" id="SM00033">
    <property type="entry name" value="CH"/>
    <property type="match status" value="1"/>
</dbReference>
<dbReference type="Gene3D" id="1.10.418.10">
    <property type="entry name" value="Calponin-like domain"/>
    <property type="match status" value="2"/>
</dbReference>
<evidence type="ECO:0000256" key="1">
    <source>
        <dbReference type="ARBA" id="ARBA00004370"/>
    </source>
</evidence>
<feature type="non-terminal residue" evidence="8">
    <location>
        <position position="325"/>
    </location>
</feature>
<evidence type="ECO:0000256" key="5">
    <source>
        <dbReference type="ARBA" id="ARBA00023136"/>
    </source>
</evidence>
<dbReference type="GO" id="GO:0051015">
    <property type="term" value="F:actin filament binding"/>
    <property type="evidence" value="ECO:0007669"/>
    <property type="project" value="TreeGrafter"/>
</dbReference>
<dbReference type="InterPro" id="IPR047291">
    <property type="entry name" value="CH_SYNE1_rpt2"/>
</dbReference>
<dbReference type="InterPro" id="IPR036872">
    <property type="entry name" value="CH_dom_sf"/>
</dbReference>
<comment type="caution">
    <text evidence="8">The sequence shown here is derived from an EMBL/GenBank/DDBJ whole genome shotgun (WGS) entry which is preliminary data.</text>
</comment>
<dbReference type="InterPro" id="IPR001715">
    <property type="entry name" value="CH_dom"/>
</dbReference>
<keyword evidence="6" id="KW-0009">Actin-binding</keyword>
<keyword evidence="9" id="KW-1185">Reference proteome</keyword>
<dbReference type="PROSITE" id="PS00020">
    <property type="entry name" value="ACTININ_2"/>
    <property type="match status" value="1"/>
</dbReference>
<evidence type="ECO:0000313" key="8">
    <source>
        <dbReference type="EMBL" id="CAL4137964.1"/>
    </source>
</evidence>
<evidence type="ECO:0000256" key="4">
    <source>
        <dbReference type="ARBA" id="ARBA00022989"/>
    </source>
</evidence>
<organism evidence="8 9">
    <name type="scientific">Meganyctiphanes norvegica</name>
    <name type="common">Northern krill</name>
    <name type="synonym">Thysanopoda norvegica</name>
    <dbReference type="NCBI Taxonomy" id="48144"/>
    <lineage>
        <taxon>Eukaryota</taxon>
        <taxon>Metazoa</taxon>
        <taxon>Ecdysozoa</taxon>
        <taxon>Arthropoda</taxon>
        <taxon>Crustacea</taxon>
        <taxon>Multicrustacea</taxon>
        <taxon>Malacostraca</taxon>
        <taxon>Eumalacostraca</taxon>
        <taxon>Eucarida</taxon>
        <taxon>Euphausiacea</taxon>
        <taxon>Euphausiidae</taxon>
        <taxon>Meganyctiphanes</taxon>
    </lineage>
</organism>
<dbReference type="PANTHER" id="PTHR47535">
    <property type="entry name" value="MUSCLE-SPECIFIC PROTEIN 300 KDA, ISOFORM G"/>
    <property type="match status" value="1"/>
</dbReference>
<keyword evidence="4" id="KW-1133">Transmembrane helix</keyword>
<feature type="non-terminal residue" evidence="8">
    <location>
        <position position="1"/>
    </location>
</feature>
<accession>A0AAV2RU19</accession>
<gene>
    <name evidence="8" type="ORF">MNOR_LOCUS28151</name>
</gene>
<evidence type="ECO:0000256" key="6">
    <source>
        <dbReference type="ARBA" id="ARBA00023203"/>
    </source>
</evidence>
<evidence type="ECO:0000256" key="3">
    <source>
        <dbReference type="ARBA" id="ARBA00022737"/>
    </source>
</evidence>
<dbReference type="CDD" id="cd21243">
    <property type="entry name" value="CH_SYNE1_rpt2"/>
    <property type="match status" value="1"/>
</dbReference>
<proteinExistence type="predicted"/>
<keyword evidence="2" id="KW-0812">Transmembrane</keyword>
<dbReference type="SUPFAM" id="SSF47576">
    <property type="entry name" value="Calponin-homology domain, CH-domain"/>
    <property type="match status" value="1"/>
</dbReference>
<dbReference type="AlphaFoldDB" id="A0AAV2RU19"/>
<dbReference type="Pfam" id="PF00307">
    <property type="entry name" value="CH"/>
    <property type="match status" value="2"/>
</dbReference>
<dbReference type="GO" id="GO:0034993">
    <property type="term" value="C:meiotic nuclear membrane microtubule tethering complex"/>
    <property type="evidence" value="ECO:0007669"/>
    <property type="project" value="TreeGrafter"/>
</dbReference>
<name>A0AAV2RU19_MEGNR</name>
<dbReference type="FunFam" id="1.10.418.10:FF:000033">
    <property type="entry name" value="nesprin-1 isoform X1"/>
    <property type="match status" value="1"/>
</dbReference>
<keyword evidence="3" id="KW-0677">Repeat</keyword>
<keyword evidence="5" id="KW-0472">Membrane</keyword>
<dbReference type="InterPro" id="IPR052403">
    <property type="entry name" value="LINC-complex_assoc"/>
</dbReference>
<protein>
    <recommendedName>
        <fullName evidence="7">Calponin-homology (CH) domain-containing protein</fullName>
    </recommendedName>
</protein>
<feature type="domain" description="Calponin-homology (CH)" evidence="7">
    <location>
        <begin position="1"/>
        <end position="66"/>
    </location>
</feature>
<comment type="subcellular location">
    <subcellularLocation>
        <location evidence="1">Membrane</location>
    </subcellularLocation>
</comment>
<dbReference type="PANTHER" id="PTHR47535:SF1">
    <property type="entry name" value="NESPRIN-1"/>
    <property type="match status" value="1"/>
</dbReference>
<feature type="domain" description="Calponin-homology (CH)" evidence="7">
    <location>
        <begin position="118"/>
        <end position="223"/>
    </location>
</feature>
<sequence>VLSGERLPMEKGRILRRPHFLSNANTALQFLAGKRIKLVNINATDIVDGRPSIVLGLIWTIILFYQIEENTRQIEQLGRVMDADRCDSPFTGDSGGGISRDRPPSVTRRTQAAEKWKMGAKKALLEWVRHVITKRFGIIVNDFGTSWRDGNAFLAIIHCINPRLVNLQAMTGASNKARLDEAFRIAEQELGIAHLLDSEDVDVNKPDEKSIMCYVAQFLNKYPEPGVSQVPEVTGSRLEASQAGISEVETEYMELTSWVTHTVNWLQTLSEPHTYGNFNYDRLKAVRVEAIEKKAMYGRLKALKESQASMVSITQDSWSQCETSW</sequence>
<dbReference type="InterPro" id="IPR001589">
    <property type="entry name" value="Actinin_actin-bd_CS"/>
</dbReference>
<dbReference type="GO" id="GO:0005640">
    <property type="term" value="C:nuclear outer membrane"/>
    <property type="evidence" value="ECO:0007669"/>
    <property type="project" value="TreeGrafter"/>
</dbReference>
<dbReference type="GO" id="GO:0005737">
    <property type="term" value="C:cytoplasm"/>
    <property type="evidence" value="ECO:0007669"/>
    <property type="project" value="TreeGrafter"/>
</dbReference>
<dbReference type="PROSITE" id="PS50021">
    <property type="entry name" value="CH"/>
    <property type="match status" value="2"/>
</dbReference>
<dbReference type="EMBL" id="CAXKWB010030604">
    <property type="protein sequence ID" value="CAL4137964.1"/>
    <property type="molecule type" value="Genomic_DNA"/>
</dbReference>
<dbReference type="GO" id="GO:0007097">
    <property type="term" value="P:nuclear migration"/>
    <property type="evidence" value="ECO:0007669"/>
    <property type="project" value="TreeGrafter"/>
</dbReference>
<evidence type="ECO:0000259" key="7">
    <source>
        <dbReference type="PROSITE" id="PS50021"/>
    </source>
</evidence>
<evidence type="ECO:0000313" key="9">
    <source>
        <dbReference type="Proteomes" id="UP001497623"/>
    </source>
</evidence>
<evidence type="ECO:0000256" key="2">
    <source>
        <dbReference type="ARBA" id="ARBA00022692"/>
    </source>
</evidence>
<dbReference type="Proteomes" id="UP001497623">
    <property type="component" value="Unassembled WGS sequence"/>
</dbReference>